<sequence length="202" mass="21206">MRGLARDERGFVSLLLVILLPLFMYLIAGTAQYSRFITEADADMENAVAEAARAAASCVVERSQAEGDPRIDPDRADLVFVSVLARNLGLDPVTMAPLQGSGMAGTPGYVLVVYNGDDHYAPAGKKYIFDGTGLTVEDLAGTGFPKGFAVSKNDVDPGGAGARVTVLEMPGVVAVVTGRAKGVMGSDADTTRWAAARIVVRR</sequence>
<gene>
    <name evidence="2" type="ORF">MGLY_28000</name>
</gene>
<dbReference type="RefSeq" id="WP_156274761.1">
    <property type="nucleotide sequence ID" value="NZ_CP046244.1"/>
</dbReference>
<accession>A0A6I5ZTL7</accession>
<proteinExistence type="predicted"/>
<keyword evidence="3" id="KW-1185">Reference proteome</keyword>
<evidence type="ECO:0000313" key="3">
    <source>
        <dbReference type="Proteomes" id="UP000425916"/>
    </source>
</evidence>
<evidence type="ECO:0000313" key="2">
    <source>
        <dbReference type="EMBL" id="QGP93392.1"/>
    </source>
</evidence>
<protein>
    <submittedName>
        <fullName evidence="2">Uncharacterized protein</fullName>
    </submittedName>
</protein>
<name>A0A6I5ZTL7_9FIRM</name>
<evidence type="ECO:0000256" key="1">
    <source>
        <dbReference type="SAM" id="Phobius"/>
    </source>
</evidence>
<dbReference type="EMBL" id="CP046244">
    <property type="protein sequence ID" value="QGP93392.1"/>
    <property type="molecule type" value="Genomic_DNA"/>
</dbReference>
<dbReference type="AlphaFoldDB" id="A0A6I5ZTL7"/>
<feature type="transmembrane region" description="Helical" evidence="1">
    <location>
        <begin position="12"/>
        <end position="31"/>
    </location>
</feature>
<reference evidence="2 3" key="1">
    <citation type="submission" date="2019-11" db="EMBL/GenBank/DDBJ databases">
        <title>Genome sequence of Moorella glycerini DSM11254.</title>
        <authorList>
            <person name="Poehlein A."/>
            <person name="Boeer T."/>
            <person name="Daniel R."/>
        </authorList>
    </citation>
    <scope>NUCLEOTIDE SEQUENCE [LARGE SCALE GENOMIC DNA]</scope>
    <source>
        <strain evidence="2 3">DSM 11254</strain>
    </source>
</reference>
<keyword evidence="1" id="KW-1133">Transmembrane helix</keyword>
<dbReference type="Proteomes" id="UP000425916">
    <property type="component" value="Chromosome"/>
</dbReference>
<dbReference type="OrthoDB" id="1726098at2"/>
<organism evidence="2 3">
    <name type="scientific">Neomoorella glycerini</name>
    <dbReference type="NCBI Taxonomy" id="55779"/>
    <lineage>
        <taxon>Bacteria</taxon>
        <taxon>Bacillati</taxon>
        <taxon>Bacillota</taxon>
        <taxon>Clostridia</taxon>
        <taxon>Neomoorellales</taxon>
        <taxon>Neomoorellaceae</taxon>
        <taxon>Neomoorella</taxon>
    </lineage>
</organism>
<keyword evidence="1" id="KW-0812">Transmembrane</keyword>
<keyword evidence="1" id="KW-0472">Membrane</keyword>